<protein>
    <submittedName>
        <fullName evidence="6">Gamma-D-glutamyl-L-lysine dipeptidyl-peptidase</fullName>
        <ecNumber evidence="6">3.4.14.13</ecNumber>
    </submittedName>
</protein>
<evidence type="ECO:0000256" key="4">
    <source>
        <dbReference type="ARBA" id="ARBA00022807"/>
    </source>
</evidence>
<dbReference type="AlphaFoldDB" id="A0A645HL40"/>
<dbReference type="PANTHER" id="PTHR47053:SF1">
    <property type="entry name" value="MUREIN DD-ENDOPEPTIDASE MEPH-RELATED"/>
    <property type="match status" value="1"/>
</dbReference>
<keyword evidence="4" id="KW-0788">Thiol protease</keyword>
<dbReference type="SUPFAM" id="SSF54001">
    <property type="entry name" value="Cysteine proteinases"/>
    <property type="match status" value="1"/>
</dbReference>
<reference evidence="6" key="1">
    <citation type="submission" date="2019-08" db="EMBL/GenBank/DDBJ databases">
        <authorList>
            <person name="Kucharzyk K."/>
            <person name="Murdoch R.W."/>
            <person name="Higgins S."/>
            <person name="Loffler F."/>
        </authorList>
    </citation>
    <scope>NUCLEOTIDE SEQUENCE</scope>
</reference>
<dbReference type="InterPro" id="IPR000064">
    <property type="entry name" value="NLP_P60_dom"/>
</dbReference>
<evidence type="ECO:0000313" key="6">
    <source>
        <dbReference type="EMBL" id="MPN39735.1"/>
    </source>
</evidence>
<dbReference type="Pfam" id="PF00877">
    <property type="entry name" value="NLPC_P60"/>
    <property type="match status" value="1"/>
</dbReference>
<evidence type="ECO:0000256" key="2">
    <source>
        <dbReference type="ARBA" id="ARBA00022670"/>
    </source>
</evidence>
<evidence type="ECO:0000259" key="5">
    <source>
        <dbReference type="PROSITE" id="PS51935"/>
    </source>
</evidence>
<feature type="domain" description="NlpC/P60" evidence="5">
    <location>
        <begin position="1"/>
        <end position="114"/>
    </location>
</feature>
<comment type="similarity">
    <text evidence="1">Belongs to the peptidase C40 family.</text>
</comment>
<evidence type="ECO:0000256" key="3">
    <source>
        <dbReference type="ARBA" id="ARBA00022801"/>
    </source>
</evidence>
<dbReference type="InterPro" id="IPR051202">
    <property type="entry name" value="Peptidase_C40"/>
</dbReference>
<gene>
    <name evidence="6" type="primary">ykfC_3</name>
    <name evidence="6" type="ORF">SDC9_187264</name>
</gene>
<keyword evidence="3 6" id="KW-0378">Hydrolase</keyword>
<dbReference type="PROSITE" id="PS51935">
    <property type="entry name" value="NLPC_P60"/>
    <property type="match status" value="1"/>
</dbReference>
<organism evidence="6">
    <name type="scientific">bioreactor metagenome</name>
    <dbReference type="NCBI Taxonomy" id="1076179"/>
    <lineage>
        <taxon>unclassified sequences</taxon>
        <taxon>metagenomes</taxon>
        <taxon>ecological metagenomes</taxon>
    </lineage>
</organism>
<evidence type="ECO:0000256" key="1">
    <source>
        <dbReference type="ARBA" id="ARBA00007074"/>
    </source>
</evidence>
<accession>A0A645HL40</accession>
<name>A0A645HL40_9ZZZZ</name>
<proteinExistence type="inferred from homology"/>
<dbReference type="PANTHER" id="PTHR47053">
    <property type="entry name" value="MUREIN DD-ENDOPEPTIDASE MEPH-RELATED"/>
    <property type="match status" value="1"/>
</dbReference>
<dbReference type="EMBL" id="VSSQ01095728">
    <property type="protein sequence ID" value="MPN39735.1"/>
    <property type="molecule type" value="Genomic_DNA"/>
</dbReference>
<dbReference type="InterPro" id="IPR038765">
    <property type="entry name" value="Papain-like_cys_pep_sf"/>
</dbReference>
<comment type="caution">
    <text evidence="6">The sequence shown here is derived from an EMBL/GenBank/DDBJ whole genome shotgun (WGS) entry which is preliminary data.</text>
</comment>
<dbReference type="GO" id="GO:0008234">
    <property type="term" value="F:cysteine-type peptidase activity"/>
    <property type="evidence" value="ECO:0007669"/>
    <property type="project" value="UniProtKB-KW"/>
</dbReference>
<dbReference type="EC" id="3.4.14.13" evidence="6"/>
<dbReference type="GO" id="GO:0006508">
    <property type="term" value="P:proteolysis"/>
    <property type="evidence" value="ECO:0007669"/>
    <property type="project" value="UniProtKB-KW"/>
</dbReference>
<sequence>MGTPYVYGGTNLNKGVDCSGFVYSVFKNFGIDLNRSSAGMASNGVYVEKSSLQPGDLILFDTTGANDGGISHVGMYIGNGQYIHSTSGREYCVTISDLNNDYGLRTYVTARRVL</sequence>
<keyword evidence="2" id="KW-0645">Protease</keyword>
<dbReference type="Gene3D" id="3.90.1720.10">
    <property type="entry name" value="endopeptidase domain like (from Nostoc punctiforme)"/>
    <property type="match status" value="1"/>
</dbReference>